<feature type="region of interest" description="Disordered" evidence="1">
    <location>
        <begin position="1"/>
        <end position="98"/>
    </location>
</feature>
<organism evidence="4">
    <name type="scientific">Echinostoma caproni</name>
    <dbReference type="NCBI Taxonomy" id="27848"/>
    <lineage>
        <taxon>Eukaryota</taxon>
        <taxon>Metazoa</taxon>
        <taxon>Spiralia</taxon>
        <taxon>Lophotrochozoa</taxon>
        <taxon>Platyhelminthes</taxon>
        <taxon>Trematoda</taxon>
        <taxon>Digenea</taxon>
        <taxon>Plagiorchiida</taxon>
        <taxon>Echinostomata</taxon>
        <taxon>Echinostomatoidea</taxon>
        <taxon>Echinostomatidae</taxon>
        <taxon>Echinostoma</taxon>
    </lineage>
</organism>
<dbReference type="AlphaFoldDB" id="A0A183BFI8"/>
<feature type="compositionally biased region" description="Polar residues" evidence="1">
    <location>
        <begin position="14"/>
        <end position="26"/>
    </location>
</feature>
<dbReference type="WBParaSite" id="ECPE_0001801901-mRNA-1">
    <property type="protein sequence ID" value="ECPE_0001801901-mRNA-1"/>
    <property type="gene ID" value="ECPE_0001801901"/>
</dbReference>
<feature type="compositionally biased region" description="Polar residues" evidence="1">
    <location>
        <begin position="76"/>
        <end position="98"/>
    </location>
</feature>
<evidence type="ECO:0000256" key="1">
    <source>
        <dbReference type="SAM" id="MobiDB-lite"/>
    </source>
</evidence>
<evidence type="ECO:0000313" key="4">
    <source>
        <dbReference type="WBParaSite" id="ECPE_0001801901-mRNA-1"/>
    </source>
</evidence>
<accession>A0A183BFI8</accession>
<dbReference type="EMBL" id="UZAN01073320">
    <property type="protein sequence ID" value="VDP95356.1"/>
    <property type="molecule type" value="Genomic_DNA"/>
</dbReference>
<evidence type="ECO:0000313" key="3">
    <source>
        <dbReference type="Proteomes" id="UP000272942"/>
    </source>
</evidence>
<name>A0A183BFI8_9TREM</name>
<dbReference type="Proteomes" id="UP000272942">
    <property type="component" value="Unassembled WGS sequence"/>
</dbReference>
<proteinExistence type="predicted"/>
<protein>
    <submittedName>
        <fullName evidence="4">CTNNB1_binding domain-containing protein</fullName>
    </submittedName>
</protein>
<gene>
    <name evidence="2" type="ORF">ECPE_LOCUS17973</name>
</gene>
<reference evidence="2 3" key="2">
    <citation type="submission" date="2018-11" db="EMBL/GenBank/DDBJ databases">
        <authorList>
            <consortium name="Pathogen Informatics"/>
        </authorList>
    </citation>
    <scope>NUCLEOTIDE SEQUENCE [LARGE SCALE GENOMIC DNA]</scope>
    <source>
        <strain evidence="2 3">Egypt</strain>
    </source>
</reference>
<feature type="compositionally biased region" description="Polar residues" evidence="1">
    <location>
        <begin position="49"/>
        <end position="63"/>
    </location>
</feature>
<evidence type="ECO:0000313" key="2">
    <source>
        <dbReference type="EMBL" id="VDP95356.1"/>
    </source>
</evidence>
<sequence length="154" mass="16501">MWLRSAPADESKQPMDSASSPSGSLSRKTHGGSPEKTATRDITLEPPEQSKQIEPASSTSAECSSPAPPQLDRASSIDSVSMPSQLSTAATTPDPQSSYYHGLVEPHFNFSMPTLRVGSHYDGVSGSDYPSHSSSGWLLPSVALRIVVYIYIYI</sequence>
<reference evidence="4" key="1">
    <citation type="submission" date="2016-06" db="UniProtKB">
        <authorList>
            <consortium name="WormBaseParasite"/>
        </authorList>
    </citation>
    <scope>IDENTIFICATION</scope>
</reference>
<keyword evidence="3" id="KW-1185">Reference proteome</keyword>